<evidence type="ECO:0000256" key="7">
    <source>
        <dbReference type="ARBA" id="ARBA00023002"/>
    </source>
</evidence>
<dbReference type="PANTHER" id="PTHR42917:SF2">
    <property type="entry name" value="2,4-DIENOYL-COA REDUCTASE [(2E)-ENOYL-COA-PRODUCING]"/>
    <property type="match status" value="1"/>
</dbReference>
<dbReference type="PRINTS" id="PR00368">
    <property type="entry name" value="FADPNR"/>
</dbReference>
<dbReference type="InterPro" id="IPR036188">
    <property type="entry name" value="FAD/NAD-bd_sf"/>
</dbReference>
<evidence type="ECO:0000256" key="1">
    <source>
        <dbReference type="ARBA" id="ARBA00001917"/>
    </source>
</evidence>
<dbReference type="SUPFAM" id="SSF51395">
    <property type="entry name" value="FMN-linked oxidoreductases"/>
    <property type="match status" value="1"/>
</dbReference>
<dbReference type="AlphaFoldDB" id="A0A382CW67"/>
<dbReference type="InterPro" id="IPR001155">
    <property type="entry name" value="OxRdtase_FMN_N"/>
</dbReference>
<evidence type="ECO:0000256" key="9">
    <source>
        <dbReference type="ARBA" id="ARBA00023014"/>
    </source>
</evidence>
<feature type="non-terminal residue" evidence="12">
    <location>
        <position position="529"/>
    </location>
</feature>
<keyword evidence="6" id="KW-0479">Metal-binding</keyword>
<dbReference type="GO" id="GO:0010181">
    <property type="term" value="F:FMN binding"/>
    <property type="evidence" value="ECO:0007669"/>
    <property type="project" value="InterPro"/>
</dbReference>
<dbReference type="InterPro" id="IPR051793">
    <property type="entry name" value="NADH:flavin_oxidoreductase"/>
</dbReference>
<keyword evidence="9" id="KW-0411">Iron-sulfur</keyword>
<evidence type="ECO:0000256" key="8">
    <source>
        <dbReference type="ARBA" id="ARBA00023004"/>
    </source>
</evidence>
<comment type="similarity">
    <text evidence="3">In the N-terminal section; belongs to the NADH:flavin oxidoreductase/NADH oxidase family.</text>
</comment>
<gene>
    <name evidence="12" type="ORF">METZ01_LOCUS182973</name>
</gene>
<evidence type="ECO:0000256" key="5">
    <source>
        <dbReference type="ARBA" id="ARBA00022643"/>
    </source>
</evidence>
<evidence type="ECO:0000256" key="3">
    <source>
        <dbReference type="ARBA" id="ARBA00011048"/>
    </source>
</evidence>
<feature type="domain" description="NADH:flavin oxidoreductase/NADH oxidase N-terminal" evidence="10">
    <location>
        <begin position="10"/>
        <end position="344"/>
    </location>
</feature>
<dbReference type="EMBL" id="UINC01036324">
    <property type="protein sequence ID" value="SVB30119.1"/>
    <property type="molecule type" value="Genomic_DNA"/>
</dbReference>
<evidence type="ECO:0000256" key="4">
    <source>
        <dbReference type="ARBA" id="ARBA00022630"/>
    </source>
</evidence>
<evidence type="ECO:0000259" key="10">
    <source>
        <dbReference type="Pfam" id="PF00724"/>
    </source>
</evidence>
<evidence type="ECO:0000313" key="12">
    <source>
        <dbReference type="EMBL" id="SVB30119.1"/>
    </source>
</evidence>
<protein>
    <recommendedName>
        <fullName evidence="13">NADH:flavin oxidoreductase/NADH oxidase N-terminal domain-containing protein</fullName>
    </recommendedName>
</protein>
<dbReference type="PANTHER" id="PTHR42917">
    <property type="entry name" value="2,4-DIENOYL-COA REDUCTASE"/>
    <property type="match status" value="1"/>
</dbReference>
<dbReference type="InterPro" id="IPR023753">
    <property type="entry name" value="FAD/NAD-binding_dom"/>
</dbReference>
<dbReference type="GO" id="GO:0016491">
    <property type="term" value="F:oxidoreductase activity"/>
    <property type="evidence" value="ECO:0007669"/>
    <property type="project" value="UniProtKB-KW"/>
</dbReference>
<dbReference type="Pfam" id="PF07992">
    <property type="entry name" value="Pyr_redox_2"/>
    <property type="match status" value="1"/>
</dbReference>
<keyword evidence="7" id="KW-0560">Oxidoreductase</keyword>
<evidence type="ECO:0000256" key="2">
    <source>
        <dbReference type="ARBA" id="ARBA00001966"/>
    </source>
</evidence>
<keyword evidence="8" id="KW-0408">Iron</keyword>
<comment type="cofactor">
    <cofactor evidence="2">
        <name>[4Fe-4S] cluster</name>
        <dbReference type="ChEBI" id="CHEBI:49883"/>
    </cofactor>
</comment>
<organism evidence="12">
    <name type="scientific">marine metagenome</name>
    <dbReference type="NCBI Taxonomy" id="408172"/>
    <lineage>
        <taxon>unclassified sequences</taxon>
        <taxon>metagenomes</taxon>
        <taxon>ecological metagenomes</taxon>
    </lineage>
</organism>
<dbReference type="GO" id="GO:0051536">
    <property type="term" value="F:iron-sulfur cluster binding"/>
    <property type="evidence" value="ECO:0007669"/>
    <property type="project" value="UniProtKB-KW"/>
</dbReference>
<feature type="domain" description="FAD/NAD(P)-binding" evidence="11">
    <location>
        <begin position="397"/>
        <end position="500"/>
    </location>
</feature>
<keyword evidence="4" id="KW-0285">Flavoprotein</keyword>
<accession>A0A382CW67</accession>
<dbReference type="SUPFAM" id="SSF51971">
    <property type="entry name" value="Nucleotide-binding domain"/>
    <property type="match status" value="1"/>
</dbReference>
<dbReference type="Gene3D" id="3.50.50.60">
    <property type="entry name" value="FAD/NAD(P)-binding domain"/>
    <property type="match status" value="1"/>
</dbReference>
<dbReference type="Pfam" id="PF00724">
    <property type="entry name" value="Oxidored_FMN"/>
    <property type="match status" value="1"/>
</dbReference>
<proteinExistence type="inferred from homology"/>
<feature type="non-terminal residue" evidence="12">
    <location>
        <position position="1"/>
    </location>
</feature>
<evidence type="ECO:0000256" key="6">
    <source>
        <dbReference type="ARBA" id="ARBA00022723"/>
    </source>
</evidence>
<dbReference type="GO" id="GO:0046872">
    <property type="term" value="F:metal ion binding"/>
    <property type="evidence" value="ECO:0007669"/>
    <property type="project" value="UniProtKB-KW"/>
</dbReference>
<evidence type="ECO:0008006" key="13">
    <source>
        <dbReference type="Google" id="ProtNLM"/>
    </source>
</evidence>
<dbReference type="Gene3D" id="3.40.50.720">
    <property type="entry name" value="NAD(P)-binding Rossmann-like Domain"/>
    <property type="match status" value="1"/>
</dbReference>
<evidence type="ECO:0000259" key="11">
    <source>
        <dbReference type="Pfam" id="PF07992"/>
    </source>
</evidence>
<comment type="cofactor">
    <cofactor evidence="1">
        <name>FMN</name>
        <dbReference type="ChEBI" id="CHEBI:58210"/>
    </cofactor>
</comment>
<sequence length="529" mass="59051">VSREKRHDILFKPIKLGPKTLRNRFWQVPHCNGAGSDRPGMQAAFRGMKAEGGWGAVFTEVCFFTYDSDPTPWVGSQLIDKGDIKNLSLMCDSIHKHGSLAGVELTHGSSFLMNAESRMPGRAPSQIPNEMEGMASARAMTKIEIRQMQRDHVDGALRAREAGFDLLTVFCGLATIPNYFLYPFNNKRTDEYGGSFENRCRFSVELMEMMRETIDDCAIGMRFPIDTLEEPYGYGDQGVRAAEEGAQFIELLDDLVDYWDINIGTLNWGEDAGSSRYFETNHQAEYTRHAKRVSKKPTINVGRFTDPDVMVKAINSGQCDIIGAARPSIADPFLPIKIEEGRYEDIRECIGCNICVSRWEKGGPPIWCTQNPTSGEEYRRGWHPEIYVPTNEPEPPILVVGAGPAGLECAMTLGQRGYEIVHLVDAAEKIGGHLNWVSSLPGFGAWKRVIDWRETQINTKTQVQIQVNSRQSYEDILESGADHVIFATGSHWDRSGMSALLHDYIAGANADLPEVATPEQYVLKGKKMG</sequence>
<dbReference type="InterPro" id="IPR013785">
    <property type="entry name" value="Aldolase_TIM"/>
</dbReference>
<reference evidence="12" key="1">
    <citation type="submission" date="2018-05" db="EMBL/GenBank/DDBJ databases">
        <authorList>
            <person name="Lanie J.A."/>
            <person name="Ng W.-L."/>
            <person name="Kazmierczak K.M."/>
            <person name="Andrzejewski T.M."/>
            <person name="Davidsen T.M."/>
            <person name="Wayne K.J."/>
            <person name="Tettelin H."/>
            <person name="Glass J.I."/>
            <person name="Rusch D."/>
            <person name="Podicherti R."/>
            <person name="Tsui H.-C.T."/>
            <person name="Winkler M.E."/>
        </authorList>
    </citation>
    <scope>NUCLEOTIDE SEQUENCE</scope>
</reference>
<name>A0A382CW67_9ZZZZ</name>
<keyword evidence="5" id="KW-0288">FMN</keyword>
<dbReference type="Gene3D" id="3.20.20.70">
    <property type="entry name" value="Aldolase class I"/>
    <property type="match status" value="1"/>
</dbReference>